<dbReference type="EMBL" id="CP051140">
    <property type="protein sequence ID" value="QIW97859.1"/>
    <property type="molecule type" value="Genomic_DNA"/>
</dbReference>
<organism evidence="2 3">
    <name type="scientific">Peltaster fructicola</name>
    <dbReference type="NCBI Taxonomy" id="286661"/>
    <lineage>
        <taxon>Eukaryota</taxon>
        <taxon>Fungi</taxon>
        <taxon>Dikarya</taxon>
        <taxon>Ascomycota</taxon>
        <taxon>Pezizomycotina</taxon>
        <taxon>Dothideomycetes</taxon>
        <taxon>Dothideomycetes incertae sedis</taxon>
        <taxon>Peltaster</taxon>
    </lineage>
</organism>
<dbReference type="Proteomes" id="UP000503462">
    <property type="component" value="Chromosome 2"/>
</dbReference>
<feature type="compositionally biased region" description="Polar residues" evidence="1">
    <location>
        <begin position="173"/>
        <end position="183"/>
    </location>
</feature>
<feature type="region of interest" description="Disordered" evidence="1">
    <location>
        <begin position="1"/>
        <end position="20"/>
    </location>
</feature>
<name>A0A6H0XTS7_9PEZI</name>
<feature type="region of interest" description="Disordered" evidence="1">
    <location>
        <begin position="173"/>
        <end position="197"/>
    </location>
</feature>
<feature type="region of interest" description="Disordered" evidence="1">
    <location>
        <begin position="110"/>
        <end position="159"/>
    </location>
</feature>
<gene>
    <name evidence="2" type="ORF">AMS68_003377</name>
</gene>
<keyword evidence="3" id="KW-1185">Reference proteome</keyword>
<protein>
    <submittedName>
        <fullName evidence="2">Uncharacterized protein</fullName>
    </submittedName>
</protein>
<reference evidence="2 3" key="1">
    <citation type="journal article" date="2016" name="Sci. Rep.">
        <title>Peltaster fructicola genome reveals evolution from an invasive phytopathogen to an ectophytic parasite.</title>
        <authorList>
            <person name="Xu C."/>
            <person name="Chen H."/>
            <person name="Gleason M.L."/>
            <person name="Xu J.R."/>
            <person name="Liu H."/>
            <person name="Zhang R."/>
            <person name="Sun G."/>
        </authorList>
    </citation>
    <scope>NUCLEOTIDE SEQUENCE [LARGE SCALE GENOMIC DNA]</scope>
    <source>
        <strain evidence="2 3">LNHT1506</strain>
    </source>
</reference>
<dbReference type="AlphaFoldDB" id="A0A6H0XTS7"/>
<sequence length="197" mass="22224">MARPQLIDPVSRDHADSADALEQPRLTEEELQDTLAKVVEHWKKVIANAHCMRPNMLEHPQGAALSLEQHHTQTPGFGSDTYSLPLAEFIEKYDLKFHPSHYSPDKWWNQAKSAQEDESEAEPPKDDPSEQAVVEEGEPDEHTWESGSIEEDASEKRDTVTTIAHDLAIRNLFTTIRGQAQRDTATETDDPTRSTTT</sequence>
<evidence type="ECO:0000256" key="1">
    <source>
        <dbReference type="SAM" id="MobiDB-lite"/>
    </source>
</evidence>
<evidence type="ECO:0000313" key="3">
    <source>
        <dbReference type="Proteomes" id="UP000503462"/>
    </source>
</evidence>
<accession>A0A6H0XTS7</accession>
<evidence type="ECO:0000313" key="2">
    <source>
        <dbReference type="EMBL" id="QIW97859.1"/>
    </source>
</evidence>
<proteinExistence type="predicted"/>